<proteinExistence type="inferred from homology"/>
<dbReference type="Proteomes" id="UP000054773">
    <property type="component" value="Unassembled WGS sequence"/>
</dbReference>
<dbReference type="InterPro" id="IPR000305">
    <property type="entry name" value="GIY-YIG_endonuc"/>
</dbReference>
<dbReference type="InterPro" id="IPR035901">
    <property type="entry name" value="GIY-YIG_endonuc_sf"/>
</dbReference>
<dbReference type="CDD" id="cd10456">
    <property type="entry name" value="GIY-YIG_UPF0213"/>
    <property type="match status" value="1"/>
</dbReference>
<dbReference type="PROSITE" id="PS50164">
    <property type="entry name" value="GIY_YIG"/>
    <property type="match status" value="1"/>
</dbReference>
<evidence type="ECO:0000259" key="2">
    <source>
        <dbReference type="PROSITE" id="PS50164"/>
    </source>
</evidence>
<organism evidence="3 4">
    <name type="scientific">Legionella erythra</name>
    <dbReference type="NCBI Taxonomy" id="448"/>
    <lineage>
        <taxon>Bacteria</taxon>
        <taxon>Pseudomonadati</taxon>
        <taxon>Pseudomonadota</taxon>
        <taxon>Gammaproteobacteria</taxon>
        <taxon>Legionellales</taxon>
        <taxon>Legionellaceae</taxon>
        <taxon>Legionella</taxon>
    </lineage>
</organism>
<name>A0A0W0TUK5_LEGER</name>
<gene>
    <name evidence="3" type="ORF">Lery_0597</name>
</gene>
<sequence>MKAYTVYMLRCENGSLYTGYTNNLARRYQAHLAGKCKYTRSFKPVEVAAHWHVSDKSTALKLERFIKTLSRQEKETLVLSPSLCPFMTNTPDAREIEES</sequence>
<reference evidence="3 4" key="1">
    <citation type="submission" date="2015-11" db="EMBL/GenBank/DDBJ databases">
        <title>Genomic analysis of 38 Legionella species identifies large and diverse effector repertoires.</title>
        <authorList>
            <person name="Burstein D."/>
            <person name="Amaro F."/>
            <person name="Zusman T."/>
            <person name="Lifshitz Z."/>
            <person name="Cohen O."/>
            <person name="Gilbert J.A."/>
            <person name="Pupko T."/>
            <person name="Shuman H.A."/>
            <person name="Segal G."/>
        </authorList>
    </citation>
    <scope>NUCLEOTIDE SEQUENCE [LARGE SCALE GENOMIC DNA]</scope>
    <source>
        <strain evidence="3 4">SE-32A-C8</strain>
    </source>
</reference>
<dbReference type="STRING" id="448.Lery_0597"/>
<comment type="caution">
    <text evidence="3">The sequence shown here is derived from an EMBL/GenBank/DDBJ whole genome shotgun (WGS) entry which is preliminary data.</text>
</comment>
<dbReference type="SUPFAM" id="SSF82771">
    <property type="entry name" value="GIY-YIG endonuclease"/>
    <property type="match status" value="1"/>
</dbReference>
<protein>
    <submittedName>
        <fullName evidence="3">Nuclease</fullName>
    </submittedName>
</protein>
<evidence type="ECO:0000256" key="1">
    <source>
        <dbReference type="ARBA" id="ARBA00007435"/>
    </source>
</evidence>
<dbReference type="PANTHER" id="PTHR34477">
    <property type="entry name" value="UPF0213 PROTEIN YHBQ"/>
    <property type="match status" value="1"/>
</dbReference>
<comment type="similarity">
    <text evidence="1">Belongs to the UPF0213 family.</text>
</comment>
<feature type="domain" description="GIY-YIG" evidence="2">
    <location>
        <begin position="2"/>
        <end position="76"/>
    </location>
</feature>
<dbReference type="Pfam" id="PF01541">
    <property type="entry name" value="GIY-YIG"/>
    <property type="match status" value="1"/>
</dbReference>
<dbReference type="PATRIC" id="fig|448.7.peg.623"/>
<dbReference type="PANTHER" id="PTHR34477:SF1">
    <property type="entry name" value="UPF0213 PROTEIN YHBQ"/>
    <property type="match status" value="1"/>
</dbReference>
<dbReference type="RefSeq" id="WP_058525774.1">
    <property type="nucleotide sequence ID" value="NZ_CAAAHY010000066.1"/>
</dbReference>
<dbReference type="AlphaFoldDB" id="A0A0W0TUK5"/>
<accession>A0A0W0TUK5</accession>
<dbReference type="InterPro" id="IPR050190">
    <property type="entry name" value="UPF0213_domain"/>
</dbReference>
<dbReference type="EMBL" id="LNYA01000007">
    <property type="protein sequence ID" value="KTC99158.1"/>
    <property type="molecule type" value="Genomic_DNA"/>
</dbReference>
<dbReference type="Gene3D" id="3.40.1440.10">
    <property type="entry name" value="GIY-YIG endonuclease"/>
    <property type="match status" value="1"/>
</dbReference>
<keyword evidence="4" id="KW-1185">Reference proteome</keyword>
<evidence type="ECO:0000313" key="3">
    <source>
        <dbReference type="EMBL" id="KTC99158.1"/>
    </source>
</evidence>
<evidence type="ECO:0000313" key="4">
    <source>
        <dbReference type="Proteomes" id="UP000054773"/>
    </source>
</evidence>